<dbReference type="AlphaFoldDB" id="A0A0D7BME5"/>
<dbReference type="STRING" id="1314674.A0A0D7BME5"/>
<organism evidence="2 3">
    <name type="scientific">Cylindrobasidium torrendii FP15055 ss-10</name>
    <dbReference type="NCBI Taxonomy" id="1314674"/>
    <lineage>
        <taxon>Eukaryota</taxon>
        <taxon>Fungi</taxon>
        <taxon>Dikarya</taxon>
        <taxon>Basidiomycota</taxon>
        <taxon>Agaricomycotina</taxon>
        <taxon>Agaricomycetes</taxon>
        <taxon>Agaricomycetidae</taxon>
        <taxon>Agaricales</taxon>
        <taxon>Marasmiineae</taxon>
        <taxon>Physalacriaceae</taxon>
        <taxon>Cylindrobasidium</taxon>
    </lineage>
</organism>
<dbReference type="InterPro" id="IPR036047">
    <property type="entry name" value="F-box-like_dom_sf"/>
</dbReference>
<dbReference type="Proteomes" id="UP000054007">
    <property type="component" value="Unassembled WGS sequence"/>
</dbReference>
<reference evidence="2 3" key="1">
    <citation type="journal article" date="2015" name="Fungal Genet. Biol.">
        <title>Evolution of novel wood decay mechanisms in Agaricales revealed by the genome sequences of Fistulina hepatica and Cylindrobasidium torrendii.</title>
        <authorList>
            <person name="Floudas D."/>
            <person name="Held B.W."/>
            <person name="Riley R."/>
            <person name="Nagy L.G."/>
            <person name="Koehler G."/>
            <person name="Ransdell A.S."/>
            <person name="Younus H."/>
            <person name="Chow J."/>
            <person name="Chiniquy J."/>
            <person name="Lipzen A."/>
            <person name="Tritt A."/>
            <person name="Sun H."/>
            <person name="Haridas S."/>
            <person name="LaButti K."/>
            <person name="Ohm R.A."/>
            <person name="Kues U."/>
            <person name="Blanchette R.A."/>
            <person name="Grigoriev I.V."/>
            <person name="Minto R.E."/>
            <person name="Hibbett D.S."/>
        </authorList>
    </citation>
    <scope>NUCLEOTIDE SEQUENCE [LARGE SCALE GENOMIC DNA]</scope>
    <source>
        <strain evidence="2 3">FP15055 ss-10</strain>
    </source>
</reference>
<dbReference type="OrthoDB" id="3181259at2759"/>
<sequence>MPAPQISAHKGRTGARNRQHGHAPLHVIVHPIHFIPLEVLAAILITASEEDLMFPVVASHVCRTWRSVALHTPRLWRTVDLDHREQMWAERVRRSKSCTLDIRVRSPQYQVLRRAYLPAPITEAELIQHKMSFATAYLNRWRSLNITISRHAPYLWNAALSDCCSAWARTRPGALEELTLVYPQNDDATEFLLFGGYAPSLRRVTLEGIRVNWLPSLYHNLTSLNYTHHGFTSGIDAIRDIVYMLRVSCHLRELTLTFSHATRIPSNVSQHPKVSLRRPINLPLLTSLKFQIGLMDIPKELCHVAALLHTPSLTEVYFVDLLYRRRSYPSTHGFFKRYAFPSSLQVMRRDLGWCEPFMASCACVHPHSRSACPANKHYHV</sequence>
<accession>A0A0D7BME5</accession>
<gene>
    <name evidence="2" type="ORF">CYLTODRAFT_450559</name>
</gene>
<evidence type="ECO:0000313" key="3">
    <source>
        <dbReference type="Proteomes" id="UP000054007"/>
    </source>
</evidence>
<dbReference type="PROSITE" id="PS50181">
    <property type="entry name" value="FBOX"/>
    <property type="match status" value="1"/>
</dbReference>
<dbReference type="PANTHER" id="PTHR38926:SF5">
    <property type="entry name" value="F-BOX AND LEUCINE-RICH REPEAT PROTEIN 6"/>
    <property type="match status" value="1"/>
</dbReference>
<dbReference type="EMBL" id="KN880451">
    <property type="protein sequence ID" value="KIY71713.1"/>
    <property type="molecule type" value="Genomic_DNA"/>
</dbReference>
<dbReference type="Gene3D" id="1.20.1280.50">
    <property type="match status" value="1"/>
</dbReference>
<name>A0A0D7BME5_9AGAR</name>
<evidence type="ECO:0000259" key="1">
    <source>
        <dbReference type="PROSITE" id="PS50181"/>
    </source>
</evidence>
<keyword evidence="3" id="KW-1185">Reference proteome</keyword>
<dbReference type="PANTHER" id="PTHR38926">
    <property type="entry name" value="F-BOX DOMAIN CONTAINING PROTEIN, EXPRESSED"/>
    <property type="match status" value="1"/>
</dbReference>
<dbReference type="SUPFAM" id="SSF81383">
    <property type="entry name" value="F-box domain"/>
    <property type="match status" value="1"/>
</dbReference>
<feature type="domain" description="F-box" evidence="1">
    <location>
        <begin position="29"/>
        <end position="79"/>
    </location>
</feature>
<evidence type="ECO:0000313" key="2">
    <source>
        <dbReference type="EMBL" id="KIY71713.1"/>
    </source>
</evidence>
<dbReference type="Pfam" id="PF12937">
    <property type="entry name" value="F-box-like"/>
    <property type="match status" value="1"/>
</dbReference>
<protein>
    <recommendedName>
        <fullName evidence="1">F-box domain-containing protein</fullName>
    </recommendedName>
</protein>
<dbReference type="InterPro" id="IPR001810">
    <property type="entry name" value="F-box_dom"/>
</dbReference>
<proteinExistence type="predicted"/>